<gene>
    <name evidence="7" type="ORF">E4U09_003832</name>
</gene>
<keyword evidence="3 5" id="KW-1133">Transmembrane helix</keyword>
<evidence type="ECO:0000256" key="5">
    <source>
        <dbReference type="RuleBase" id="RU367081"/>
    </source>
</evidence>
<dbReference type="GO" id="GO:0006488">
    <property type="term" value="P:dolichol-linked oligosaccharide biosynthetic process"/>
    <property type="evidence" value="ECO:0007669"/>
    <property type="project" value="UniProtKB-UniRule"/>
</dbReference>
<dbReference type="GO" id="GO:0160198">
    <property type="term" value="F:polyprenal reductase activity"/>
    <property type="evidence" value="ECO:0007669"/>
    <property type="project" value="UniProtKB-EC"/>
</dbReference>
<keyword evidence="4 5" id="KW-0472">Membrane</keyword>
<comment type="subcellular location">
    <subcellularLocation>
        <location evidence="1">Endomembrane system</location>
        <topology evidence="1">Multi-pass membrane protein</topology>
    </subcellularLocation>
    <subcellularLocation>
        <location evidence="5">Endoplasmic reticulum membrane</location>
    </subcellularLocation>
</comment>
<evidence type="ECO:0000259" key="6">
    <source>
        <dbReference type="Pfam" id="PF02544"/>
    </source>
</evidence>
<dbReference type="PANTHER" id="PTHR14624">
    <property type="entry name" value="DFG10 PROTEIN"/>
    <property type="match status" value="1"/>
</dbReference>
<keyword evidence="2 5" id="KW-0812">Transmembrane</keyword>
<dbReference type="EC" id="1.3.1.94" evidence="5"/>
<dbReference type="GO" id="GO:0003865">
    <property type="term" value="F:3-oxo-5-alpha-steroid 4-dehydrogenase activity"/>
    <property type="evidence" value="ECO:0007669"/>
    <property type="project" value="TreeGrafter"/>
</dbReference>
<proteinExistence type="inferred from homology"/>
<evidence type="ECO:0000256" key="4">
    <source>
        <dbReference type="ARBA" id="ARBA00023136"/>
    </source>
</evidence>
<organism evidence="7 8">
    <name type="scientific">Claviceps aff. purpurea</name>
    <dbReference type="NCBI Taxonomy" id="1967640"/>
    <lineage>
        <taxon>Eukaryota</taxon>
        <taxon>Fungi</taxon>
        <taxon>Dikarya</taxon>
        <taxon>Ascomycota</taxon>
        <taxon>Pezizomycotina</taxon>
        <taxon>Sordariomycetes</taxon>
        <taxon>Hypocreomycetidae</taxon>
        <taxon>Hypocreales</taxon>
        <taxon>Clavicipitaceae</taxon>
        <taxon>Claviceps</taxon>
    </lineage>
</organism>
<feature type="transmembrane region" description="Helical" evidence="5">
    <location>
        <begin position="247"/>
        <end position="270"/>
    </location>
</feature>
<comment type="catalytic activity">
    <reaction evidence="5">
        <text>a di-trans,poly-cis-dolichal + NADP(+) = a di-trans,poly-cis-polyprenal + NADPH + H(+)</text>
        <dbReference type="Rhea" id="RHEA:80727"/>
        <dbReference type="Rhea" id="RHEA-COMP:19536"/>
        <dbReference type="Rhea" id="RHEA-COMP:19537"/>
        <dbReference type="ChEBI" id="CHEBI:15378"/>
        <dbReference type="ChEBI" id="CHEBI:57783"/>
        <dbReference type="ChEBI" id="CHEBI:58349"/>
        <dbReference type="ChEBI" id="CHEBI:231623"/>
        <dbReference type="ChEBI" id="CHEBI:231637"/>
        <dbReference type="EC" id="1.3.1.94"/>
    </reaction>
    <physiologicalReaction direction="right-to-left" evidence="5">
        <dbReference type="Rhea" id="RHEA:80729"/>
    </physiologicalReaction>
</comment>
<protein>
    <recommendedName>
        <fullName evidence="5">Polyprenal reductase</fullName>
        <ecNumber evidence="5">1.3.1.94</ecNumber>
    </recommendedName>
</protein>
<accession>A0A9P7QGM4</accession>
<evidence type="ECO:0000256" key="1">
    <source>
        <dbReference type="ARBA" id="ARBA00004127"/>
    </source>
</evidence>
<keyword evidence="5" id="KW-0521">NADP</keyword>
<dbReference type="InterPro" id="IPR001104">
    <property type="entry name" value="3-oxo-5_a-steroid_4-DH_C"/>
</dbReference>
<evidence type="ECO:0000313" key="8">
    <source>
        <dbReference type="Proteomes" id="UP000707071"/>
    </source>
</evidence>
<feature type="transmembrane region" description="Helical" evidence="5">
    <location>
        <begin position="170"/>
        <end position="189"/>
    </location>
</feature>
<evidence type="ECO:0000256" key="2">
    <source>
        <dbReference type="ARBA" id="ARBA00022692"/>
    </source>
</evidence>
<sequence length="323" mass="36254">MIHKLLATASSTASHILTSPSTLCQSIFLLAAIAILSLHILLPGDARSMVMDYGARRDGRQNQQRSRSRLKLLLVRIVGLATSYGQVPHAWFWHFYLVSTGLSVFWAWQYLTRGSVMGVLVERQQQQQEQQSPSTELGRVFLAWAMMAAQGSRRLLECFWVTRPGRTPMWFMHWVLGLLFYTVMSVAVWVEGSGDIIKSWHSPKPGVLWTTRVPWTLAVFLAAWLKQNECHRYLASLKKYTLPDEGVFKYIVCPHYTCECIIYLAISVMAAPPGSFFNTSILCGLVLVVVNLGATAAGTKQWHAGKFGADKVADKSRMIPGIF</sequence>
<keyword evidence="5" id="KW-0256">Endoplasmic reticulum</keyword>
<dbReference type="InterPro" id="IPR039698">
    <property type="entry name" value="Dfg10/SRD5A3"/>
</dbReference>
<dbReference type="GO" id="GO:0005789">
    <property type="term" value="C:endoplasmic reticulum membrane"/>
    <property type="evidence" value="ECO:0007669"/>
    <property type="project" value="UniProtKB-SubCell"/>
</dbReference>
<keyword evidence="5" id="KW-0560">Oxidoreductase</keyword>
<dbReference type="AlphaFoldDB" id="A0A9P7QGM4"/>
<dbReference type="PROSITE" id="PS50244">
    <property type="entry name" value="S5A_REDUCTASE"/>
    <property type="match status" value="1"/>
</dbReference>
<feature type="domain" description="3-oxo-5-alpha-steroid 4-dehydrogenase C-terminal" evidence="6">
    <location>
        <begin position="207"/>
        <end position="323"/>
    </location>
</feature>
<comment type="function">
    <text evidence="5">Plays a key role in early steps of protein N-linked glycosylation by being involved in the conversion of polyprenol into dolichol. Acts as a polyprenal reductase that mediates the reduction of polyprenal into dolichal in a NADP-dependent mechanism. Dolichols are required for the synthesis of dolichol-linked monosaccharides and the oligosaccharide precursor used for N-glycosylation.</text>
</comment>
<evidence type="ECO:0000256" key="3">
    <source>
        <dbReference type="ARBA" id="ARBA00022989"/>
    </source>
</evidence>
<dbReference type="PANTHER" id="PTHR14624:SF0">
    <property type="entry name" value="POLYPRENOL REDUCTASE"/>
    <property type="match status" value="1"/>
</dbReference>
<feature type="transmembrane region" description="Helical" evidence="5">
    <location>
        <begin position="93"/>
        <end position="111"/>
    </location>
</feature>
<feature type="transmembrane region" description="Helical" evidence="5">
    <location>
        <begin position="28"/>
        <end position="50"/>
    </location>
</feature>
<comment type="caution">
    <text evidence="7">The sequence shown here is derived from an EMBL/GenBank/DDBJ whole genome shotgun (WGS) entry which is preliminary data.</text>
</comment>
<feature type="transmembrane region" description="Helical" evidence="5">
    <location>
        <begin position="209"/>
        <end position="226"/>
    </location>
</feature>
<dbReference type="Proteomes" id="UP000707071">
    <property type="component" value="Unassembled WGS sequence"/>
</dbReference>
<feature type="transmembrane region" description="Helical" evidence="5">
    <location>
        <begin position="276"/>
        <end position="297"/>
    </location>
</feature>
<dbReference type="EMBL" id="SRRH01000303">
    <property type="protein sequence ID" value="KAG6291695.1"/>
    <property type="molecule type" value="Genomic_DNA"/>
</dbReference>
<dbReference type="GO" id="GO:0016095">
    <property type="term" value="P:polyprenol catabolic process"/>
    <property type="evidence" value="ECO:0007669"/>
    <property type="project" value="UniProtKB-UniRule"/>
</dbReference>
<comment type="similarity">
    <text evidence="5">Belongs to the steroid 5-alpha reductase family. Polyprenal reductase subfamily.</text>
</comment>
<name>A0A9P7QGM4_9HYPO</name>
<comment type="pathway">
    <text evidence="5">Protein modification; protein glycosylation.</text>
</comment>
<dbReference type="GO" id="GO:0102389">
    <property type="term" value="F:polyprenol reductase activity"/>
    <property type="evidence" value="ECO:0007669"/>
    <property type="project" value="UniProtKB-UniRule"/>
</dbReference>
<evidence type="ECO:0000313" key="7">
    <source>
        <dbReference type="EMBL" id="KAG6291695.1"/>
    </source>
</evidence>
<dbReference type="Pfam" id="PF02544">
    <property type="entry name" value="Steroid_dh"/>
    <property type="match status" value="1"/>
</dbReference>
<reference evidence="7 8" key="1">
    <citation type="journal article" date="2020" name="bioRxiv">
        <title>Whole genome comparisons of ergot fungi reveals the divergence and evolution of species within the genus Claviceps are the result of varying mechanisms driving genome evolution and host range expansion.</title>
        <authorList>
            <person name="Wyka S.A."/>
            <person name="Mondo S.J."/>
            <person name="Liu M."/>
            <person name="Dettman J."/>
            <person name="Nalam V."/>
            <person name="Broders K.D."/>
        </authorList>
    </citation>
    <scope>NUCLEOTIDE SEQUENCE [LARGE SCALE GENOMIC DNA]</scope>
    <source>
        <strain evidence="7 8">Clav52</strain>
    </source>
</reference>
<keyword evidence="8" id="KW-1185">Reference proteome</keyword>